<sequence>MNTNKLLSSLCYFSIFFAPFLFPIIVYFIADERDVKQHAKKSLFSHLVPLLTLILPFFMMLFAGLAGSPEALAVGIVIFGFILIGVVNIAVFVYNIVQGIKILKTV</sequence>
<accession>A0A084GXP6</accession>
<evidence type="ECO:0000256" key="1">
    <source>
        <dbReference type="ARBA" id="ARBA00004141"/>
    </source>
</evidence>
<keyword evidence="3 5" id="KW-1133">Transmembrane helix</keyword>
<keyword evidence="2 5" id="KW-0812">Transmembrane</keyword>
<evidence type="ECO:0000313" key="7">
    <source>
        <dbReference type="Proteomes" id="UP000028549"/>
    </source>
</evidence>
<feature type="transmembrane region" description="Helical" evidence="5">
    <location>
        <begin position="42"/>
        <end position="65"/>
    </location>
</feature>
<protein>
    <recommendedName>
        <fullName evidence="8">DUF4870 domain-containing protein</fullName>
    </recommendedName>
</protein>
<dbReference type="InterPro" id="IPR019109">
    <property type="entry name" value="MamF_MmsF"/>
</dbReference>
<gene>
    <name evidence="6" type="ORF">GS18_0213555</name>
</gene>
<evidence type="ECO:0000256" key="2">
    <source>
        <dbReference type="ARBA" id="ARBA00022692"/>
    </source>
</evidence>
<comment type="caution">
    <text evidence="6">The sequence shown here is derived from an EMBL/GenBank/DDBJ whole genome shotgun (WGS) entry which is preliminary data.</text>
</comment>
<reference evidence="6 7" key="1">
    <citation type="journal article" date="2005" name="Int. J. Syst. Evol. Microbiol.">
        <title>Bacillus cibi sp. nov., isolated from jeotgal, a traditional Korean fermented seafood.</title>
        <authorList>
            <person name="Yoon J.H."/>
            <person name="Lee C.H."/>
            <person name="Oh T.K."/>
        </authorList>
    </citation>
    <scope>NUCLEOTIDE SEQUENCE [LARGE SCALE GENOMIC DNA]</scope>
    <source>
        <strain evidence="6 7">DSM 16189</strain>
    </source>
</reference>
<evidence type="ECO:0000256" key="3">
    <source>
        <dbReference type="ARBA" id="ARBA00022989"/>
    </source>
</evidence>
<comment type="subcellular location">
    <subcellularLocation>
        <location evidence="1">Membrane</location>
        <topology evidence="1">Multi-pass membrane protein</topology>
    </subcellularLocation>
</comment>
<dbReference type="EMBL" id="JNVC02000005">
    <property type="protein sequence ID" value="KEZ52108.1"/>
    <property type="molecule type" value="Genomic_DNA"/>
</dbReference>
<name>A0A084GXP6_METID</name>
<keyword evidence="7" id="KW-1185">Reference proteome</keyword>
<evidence type="ECO:0000313" key="6">
    <source>
        <dbReference type="EMBL" id="KEZ52108.1"/>
    </source>
</evidence>
<organism evidence="6 7">
    <name type="scientific">Metabacillus indicus</name>
    <name type="common">Bacillus indicus</name>
    <dbReference type="NCBI Taxonomy" id="246786"/>
    <lineage>
        <taxon>Bacteria</taxon>
        <taxon>Bacillati</taxon>
        <taxon>Bacillota</taxon>
        <taxon>Bacilli</taxon>
        <taxon>Bacillales</taxon>
        <taxon>Bacillaceae</taxon>
        <taxon>Metabacillus</taxon>
    </lineage>
</organism>
<keyword evidence="4 5" id="KW-0472">Membrane</keyword>
<dbReference type="STRING" id="246786.GS18_0213555"/>
<evidence type="ECO:0000256" key="4">
    <source>
        <dbReference type="ARBA" id="ARBA00023136"/>
    </source>
</evidence>
<feature type="transmembrane region" description="Helical" evidence="5">
    <location>
        <begin position="71"/>
        <end position="97"/>
    </location>
</feature>
<dbReference type="Proteomes" id="UP000028549">
    <property type="component" value="Unassembled WGS sequence"/>
</dbReference>
<proteinExistence type="predicted"/>
<dbReference type="RefSeq" id="WP_029566943.1">
    <property type="nucleotide sequence ID" value="NZ_CANLZQ010000003.1"/>
</dbReference>
<evidence type="ECO:0000256" key="5">
    <source>
        <dbReference type="SAM" id="Phobius"/>
    </source>
</evidence>
<feature type="transmembrane region" description="Helical" evidence="5">
    <location>
        <begin position="6"/>
        <end position="30"/>
    </location>
</feature>
<evidence type="ECO:0008006" key="8">
    <source>
        <dbReference type="Google" id="ProtNLM"/>
    </source>
</evidence>
<dbReference type="OrthoDB" id="2328241at2"/>
<dbReference type="AlphaFoldDB" id="A0A084GXP6"/>
<dbReference type="Pfam" id="PF09685">
    <property type="entry name" value="MamF_MmsF"/>
    <property type="match status" value="1"/>
</dbReference>